<dbReference type="STRING" id="695850.A0A067BIX3"/>
<dbReference type="InterPro" id="IPR003591">
    <property type="entry name" value="Leu-rich_rpt_typical-subtyp"/>
</dbReference>
<dbReference type="InterPro" id="IPR002913">
    <property type="entry name" value="START_lipid-bd_dom"/>
</dbReference>
<dbReference type="InterPro" id="IPR032675">
    <property type="entry name" value="LRR_dom_sf"/>
</dbReference>
<dbReference type="SUPFAM" id="SSF52058">
    <property type="entry name" value="L domain-like"/>
    <property type="match status" value="1"/>
</dbReference>
<dbReference type="Pfam" id="PF00560">
    <property type="entry name" value="LRR_1"/>
    <property type="match status" value="1"/>
</dbReference>
<evidence type="ECO:0000256" key="4">
    <source>
        <dbReference type="ARBA" id="ARBA00022771"/>
    </source>
</evidence>
<dbReference type="SMART" id="SM00064">
    <property type="entry name" value="FYVE"/>
    <property type="match status" value="1"/>
</dbReference>
<dbReference type="PROSITE" id="PS51450">
    <property type="entry name" value="LRR"/>
    <property type="match status" value="3"/>
</dbReference>
<dbReference type="InterPro" id="IPR000306">
    <property type="entry name" value="Znf_FYVE"/>
</dbReference>
<feature type="domain" description="START" evidence="9">
    <location>
        <begin position="136"/>
        <end position="225"/>
    </location>
</feature>
<keyword evidence="3" id="KW-0677">Repeat</keyword>
<proteinExistence type="predicted"/>
<dbReference type="AlphaFoldDB" id="A0A067BIX3"/>
<dbReference type="InterPro" id="IPR011011">
    <property type="entry name" value="Znf_FYVE_PHD"/>
</dbReference>
<dbReference type="KEGG" id="spar:SPRG_16193"/>
<dbReference type="PANTHER" id="PTHR45712:SF22">
    <property type="entry name" value="INSULIN-LIKE GROWTH FACTOR-BINDING PROTEIN COMPLEX ACID LABILE SUBUNIT"/>
    <property type="match status" value="1"/>
</dbReference>
<dbReference type="PROSITE" id="PS50178">
    <property type="entry name" value="ZF_FYVE"/>
    <property type="match status" value="1"/>
</dbReference>
<evidence type="ECO:0000256" key="6">
    <source>
        <dbReference type="PROSITE-ProRule" id="PRU00091"/>
    </source>
</evidence>
<dbReference type="Gene3D" id="3.30.530.20">
    <property type="match status" value="1"/>
</dbReference>
<dbReference type="GO" id="GO:0008270">
    <property type="term" value="F:zinc ion binding"/>
    <property type="evidence" value="ECO:0007669"/>
    <property type="project" value="UniProtKB-KW"/>
</dbReference>
<dbReference type="InterPro" id="IPR017455">
    <property type="entry name" value="Znf_FYVE-rel"/>
</dbReference>
<dbReference type="Gene3D" id="3.30.40.10">
    <property type="entry name" value="Zinc/RING finger domain, C3HC4 (zinc finger)"/>
    <property type="match status" value="1"/>
</dbReference>
<organism evidence="10 11">
    <name type="scientific">Saprolegnia parasitica (strain CBS 223.65)</name>
    <dbReference type="NCBI Taxonomy" id="695850"/>
    <lineage>
        <taxon>Eukaryota</taxon>
        <taxon>Sar</taxon>
        <taxon>Stramenopiles</taxon>
        <taxon>Oomycota</taxon>
        <taxon>Saprolegniomycetes</taxon>
        <taxon>Saprolegniales</taxon>
        <taxon>Saprolegniaceae</taxon>
        <taxon>Saprolegnia</taxon>
    </lineage>
</organism>
<dbReference type="GeneID" id="24137838"/>
<evidence type="ECO:0008006" key="12">
    <source>
        <dbReference type="Google" id="ProtNLM"/>
    </source>
</evidence>
<dbReference type="VEuPathDB" id="FungiDB:SPRG_16193"/>
<dbReference type="InterPro" id="IPR050333">
    <property type="entry name" value="SLRP"/>
</dbReference>
<dbReference type="InterPro" id="IPR023393">
    <property type="entry name" value="START-like_dom_sf"/>
</dbReference>
<dbReference type="SUPFAM" id="SSF55961">
    <property type="entry name" value="Bet v1-like"/>
    <property type="match status" value="1"/>
</dbReference>
<keyword evidence="11" id="KW-1185">Reference proteome</keyword>
<dbReference type="OMA" id="CFLCSTK"/>
<evidence type="ECO:0000256" key="3">
    <source>
        <dbReference type="ARBA" id="ARBA00022737"/>
    </source>
</evidence>
<dbReference type="RefSeq" id="XP_012210925.1">
    <property type="nucleotide sequence ID" value="XM_012355535.1"/>
</dbReference>
<keyword evidence="4 6" id="KW-0863">Zinc-finger</keyword>
<accession>A0A067BIX3</accession>
<dbReference type="SUPFAM" id="SSF57903">
    <property type="entry name" value="FYVE/PHD zinc finger"/>
    <property type="match status" value="1"/>
</dbReference>
<reference evidence="10 11" key="1">
    <citation type="journal article" date="2013" name="PLoS Genet.">
        <title>Distinctive expansion of potential virulence genes in the genome of the oomycete fish pathogen Saprolegnia parasitica.</title>
        <authorList>
            <person name="Jiang R.H."/>
            <person name="de Bruijn I."/>
            <person name="Haas B.J."/>
            <person name="Belmonte R."/>
            <person name="Lobach L."/>
            <person name="Christie J."/>
            <person name="van den Ackerveken G."/>
            <person name="Bottin A."/>
            <person name="Bulone V."/>
            <person name="Diaz-Moreno S.M."/>
            <person name="Dumas B."/>
            <person name="Fan L."/>
            <person name="Gaulin E."/>
            <person name="Govers F."/>
            <person name="Grenville-Briggs L.J."/>
            <person name="Horner N.R."/>
            <person name="Levin J.Z."/>
            <person name="Mammella M."/>
            <person name="Meijer H.J."/>
            <person name="Morris P."/>
            <person name="Nusbaum C."/>
            <person name="Oome S."/>
            <person name="Phillips A.J."/>
            <person name="van Rooyen D."/>
            <person name="Rzeszutek E."/>
            <person name="Saraiva M."/>
            <person name="Secombes C.J."/>
            <person name="Seidl M.F."/>
            <person name="Snel B."/>
            <person name="Stassen J.H."/>
            <person name="Sykes S."/>
            <person name="Tripathy S."/>
            <person name="van den Berg H."/>
            <person name="Vega-Arreguin J.C."/>
            <person name="Wawra S."/>
            <person name="Young S.K."/>
            <person name="Zeng Q."/>
            <person name="Dieguez-Uribeondo J."/>
            <person name="Russ C."/>
            <person name="Tyler B.M."/>
            <person name="van West P."/>
        </authorList>
    </citation>
    <scope>NUCLEOTIDE SEQUENCE [LARGE SCALE GENOMIC DNA]</scope>
    <source>
        <strain evidence="10 11">CBS 223.65</strain>
    </source>
</reference>
<evidence type="ECO:0000256" key="7">
    <source>
        <dbReference type="SAM" id="MobiDB-lite"/>
    </source>
</evidence>
<dbReference type="EMBL" id="KK583447">
    <property type="protein sequence ID" value="KDO18369.1"/>
    <property type="molecule type" value="Genomic_DNA"/>
</dbReference>
<dbReference type="OrthoDB" id="67933at2759"/>
<evidence type="ECO:0000313" key="10">
    <source>
        <dbReference type="EMBL" id="KDO18369.1"/>
    </source>
</evidence>
<name>A0A067BIX3_SAPPC</name>
<dbReference type="GO" id="GO:0008289">
    <property type="term" value="F:lipid binding"/>
    <property type="evidence" value="ECO:0007669"/>
    <property type="project" value="InterPro"/>
</dbReference>
<evidence type="ECO:0000259" key="8">
    <source>
        <dbReference type="PROSITE" id="PS50178"/>
    </source>
</evidence>
<dbReference type="CDD" id="cd00065">
    <property type="entry name" value="FYVE_like_SF"/>
    <property type="match status" value="1"/>
</dbReference>
<evidence type="ECO:0000259" key="9">
    <source>
        <dbReference type="PROSITE" id="PS50848"/>
    </source>
</evidence>
<gene>
    <name evidence="10" type="ORF">SPRG_16193</name>
</gene>
<dbReference type="SMART" id="SM00364">
    <property type="entry name" value="LRR_BAC"/>
    <property type="match status" value="7"/>
</dbReference>
<dbReference type="InterPro" id="IPR001611">
    <property type="entry name" value="Leu-rich_rpt"/>
</dbReference>
<dbReference type="Gene3D" id="3.80.10.10">
    <property type="entry name" value="Ribonuclease Inhibitor"/>
    <property type="match status" value="2"/>
</dbReference>
<evidence type="ECO:0000256" key="5">
    <source>
        <dbReference type="ARBA" id="ARBA00022833"/>
    </source>
</evidence>
<dbReference type="Pfam" id="PF01852">
    <property type="entry name" value="START"/>
    <property type="match status" value="1"/>
</dbReference>
<keyword evidence="5" id="KW-0862">Zinc</keyword>
<dbReference type="PANTHER" id="PTHR45712">
    <property type="entry name" value="AGAP008170-PA"/>
    <property type="match status" value="1"/>
</dbReference>
<dbReference type="Proteomes" id="UP000030745">
    <property type="component" value="Unassembled WGS sequence"/>
</dbReference>
<keyword evidence="2" id="KW-0479">Metal-binding</keyword>
<keyword evidence="1" id="KW-0433">Leucine-rich repeat</keyword>
<evidence type="ECO:0000256" key="2">
    <source>
        <dbReference type="ARBA" id="ARBA00022723"/>
    </source>
</evidence>
<protein>
    <recommendedName>
        <fullName evidence="12">FYVE-type domain-containing protein</fullName>
    </recommendedName>
</protein>
<evidence type="ECO:0000256" key="1">
    <source>
        <dbReference type="ARBA" id="ARBA00022614"/>
    </source>
</evidence>
<dbReference type="InterPro" id="IPR013083">
    <property type="entry name" value="Znf_RING/FYVE/PHD"/>
</dbReference>
<dbReference type="PROSITE" id="PS50848">
    <property type="entry name" value="START"/>
    <property type="match status" value="1"/>
</dbReference>
<feature type="domain" description="FYVE-type" evidence="8">
    <location>
        <begin position="262"/>
        <end position="306"/>
    </location>
</feature>
<evidence type="ECO:0000313" key="11">
    <source>
        <dbReference type="Proteomes" id="UP000030745"/>
    </source>
</evidence>
<sequence>MTKARKVPATYARFESPPLEPADELHLIQTALQSLTELVRSSRLEGGPILWSLDSDADWPPPHVSITLCGVMDLQGTLAEAASLFDLDSTDAVRQYRSRFSKDIADYASLYTLAPRTPEHPRNYIGVKWLALNMPSPIVKDRDYCLLECQDDFTFNGVRGWARSFNSIELPSCPLFPGLVRATLFRAGYVFIESTMPGLMKCVHVIQTDLAGALPTWLVRTAMKRRVRNIVEIDTLLRQLRLSFSASLTDDQLVPLSMRRSCFLCSTKFSPLVAKQQCGKCGQVVCKHCSKLWELRGTCVRVCHKCAAGAGIDLPPVPMPTVDNEAPFQIYTCDDAKQRHRRPLPRAFSTQVHDAASRPLPERQLSWPDDRPAPDPFQHRDIPVGRGSMQVLAWVALLAIGADAAKRAPSNPIWKEVLALPDITSIETTLTTDGTYLEVRYDGAKETLKTISRVTSLCLTGVSLPDGLKKFSLSRVNLKTIPKGFTWPASLTHLDLSSNKLTSYPATTPLPDGLGFFSLSNNKIKSLNDYFTWPSNLTELNLASNQFSTVVKLPSTLTKLDLSGNPLKTIQAQQQWPESLTELALTNTQLSVLPANLPSNLNIIHLASNKIAKFPSKDDLPDSIHYIGLTHNKIATLPSKIEWPNLFTLELDSNAITFIPDDFSLPTSMGILALDANKLAKLPASCDWMAKLSSITLRDNAISAFPPTCTLPNAISLQNNNITALEDMALPQQMDVSNNPISKINRVTFPEGVFWTTSKFELKEFSLSSAMFDLLSAATDHTYFYPQFTTDDASVKTACGYGTVKKLHDFPISICVV</sequence>
<dbReference type="SMART" id="SM00369">
    <property type="entry name" value="LRR_TYP"/>
    <property type="match status" value="5"/>
</dbReference>
<feature type="region of interest" description="Disordered" evidence="7">
    <location>
        <begin position="346"/>
        <end position="375"/>
    </location>
</feature>